<dbReference type="PROSITE" id="PS51748">
    <property type="entry name" value="HEXOKINASE_2"/>
    <property type="match status" value="1"/>
</dbReference>
<dbReference type="InterPro" id="IPR022673">
    <property type="entry name" value="Hexokinase_C"/>
</dbReference>
<keyword evidence="2" id="KW-0808">Transferase</keyword>
<dbReference type="GO" id="GO:0005739">
    <property type="term" value="C:mitochondrion"/>
    <property type="evidence" value="ECO:0007669"/>
    <property type="project" value="TreeGrafter"/>
</dbReference>
<evidence type="ECO:0000256" key="2">
    <source>
        <dbReference type="RuleBase" id="RU362007"/>
    </source>
</evidence>
<reference evidence="5" key="1">
    <citation type="submission" date="2016-05" db="EMBL/GenBank/DDBJ databases">
        <authorList>
            <person name="Lavstsen T."/>
            <person name="Jespersen J.S."/>
        </authorList>
    </citation>
    <scope>NUCLEOTIDE SEQUENCE</scope>
    <source>
        <tissue evidence="5">Brain</tissue>
    </source>
</reference>
<dbReference type="AlphaFoldDB" id="A0A1A7X3J5"/>
<dbReference type="PRINTS" id="PR00475">
    <property type="entry name" value="HEXOKINASE"/>
</dbReference>
<dbReference type="GO" id="GO:0005829">
    <property type="term" value="C:cytosol"/>
    <property type="evidence" value="ECO:0007669"/>
    <property type="project" value="TreeGrafter"/>
</dbReference>
<feature type="domain" description="Hexokinase C-terminal" evidence="4">
    <location>
        <begin position="1"/>
        <end position="209"/>
    </location>
</feature>
<dbReference type="Pfam" id="PF03727">
    <property type="entry name" value="Hexokinase_2"/>
    <property type="match status" value="1"/>
</dbReference>
<dbReference type="GO" id="GO:0001678">
    <property type="term" value="P:intracellular glucose homeostasis"/>
    <property type="evidence" value="ECO:0007669"/>
    <property type="project" value="InterPro"/>
</dbReference>
<name>A0A1A7X3J5_9TELE</name>
<evidence type="ECO:0000256" key="1">
    <source>
        <dbReference type="ARBA" id="ARBA00004888"/>
    </source>
</evidence>
<comment type="similarity">
    <text evidence="2">Belongs to the hexokinase family.</text>
</comment>
<dbReference type="GO" id="GO:0004340">
    <property type="term" value="F:glucokinase activity"/>
    <property type="evidence" value="ECO:0007669"/>
    <property type="project" value="TreeGrafter"/>
</dbReference>
<dbReference type="SUPFAM" id="SSF53067">
    <property type="entry name" value="Actin-like ATPase domain"/>
    <property type="match status" value="1"/>
</dbReference>
<dbReference type="GO" id="GO:0006006">
    <property type="term" value="P:glucose metabolic process"/>
    <property type="evidence" value="ECO:0007669"/>
    <property type="project" value="TreeGrafter"/>
</dbReference>
<keyword evidence="2" id="KW-0067">ATP-binding</keyword>
<feature type="region of interest" description="Disordered" evidence="3">
    <location>
        <begin position="205"/>
        <end position="228"/>
    </location>
</feature>
<dbReference type="FunFam" id="3.40.367.20:FF:000020">
    <property type="entry name" value="Hexokinase-1"/>
    <property type="match status" value="1"/>
</dbReference>
<dbReference type="Gene3D" id="3.40.367.20">
    <property type="match status" value="1"/>
</dbReference>
<dbReference type="EMBL" id="HADW01011070">
    <property type="protein sequence ID" value="SBP12470.1"/>
    <property type="molecule type" value="Transcribed_RNA"/>
</dbReference>
<dbReference type="GO" id="GO:0006096">
    <property type="term" value="P:glycolytic process"/>
    <property type="evidence" value="ECO:0007669"/>
    <property type="project" value="UniProtKB-KW"/>
</dbReference>
<dbReference type="EC" id="2.7.1.-" evidence="2"/>
<proteinExistence type="inferred from homology"/>
<accession>A0A1A7X3J5</accession>
<keyword evidence="2" id="KW-0324">Glycolysis</keyword>
<dbReference type="GO" id="GO:0005536">
    <property type="term" value="F:D-glucose binding"/>
    <property type="evidence" value="ECO:0007669"/>
    <property type="project" value="InterPro"/>
</dbReference>
<comment type="pathway">
    <text evidence="1">Carbohydrate degradation; glycolysis; D-glyceraldehyde 3-phosphate and glycerone phosphate from D-glucose: step 1/4.</text>
</comment>
<dbReference type="GO" id="GO:0005524">
    <property type="term" value="F:ATP binding"/>
    <property type="evidence" value="ECO:0007669"/>
    <property type="project" value="UniProtKB-UniRule"/>
</dbReference>
<dbReference type="InterPro" id="IPR001312">
    <property type="entry name" value="Hexokinase"/>
</dbReference>
<reference evidence="5" key="2">
    <citation type="submission" date="2016-06" db="EMBL/GenBank/DDBJ databases">
        <title>The genome of a short-lived fish provides insights into sex chromosome evolution and the genetic control of aging.</title>
        <authorList>
            <person name="Reichwald K."/>
            <person name="Felder M."/>
            <person name="Petzold A."/>
            <person name="Koch P."/>
            <person name="Groth M."/>
            <person name="Platzer M."/>
        </authorList>
    </citation>
    <scope>NUCLEOTIDE SEQUENCE</scope>
    <source>
        <tissue evidence="5">Brain</tissue>
    </source>
</reference>
<evidence type="ECO:0000256" key="3">
    <source>
        <dbReference type="SAM" id="MobiDB-lite"/>
    </source>
</evidence>
<sequence length="228" mass="24942">MCINTEWGGFGDRSDPGVPGVLDDILTDFDREVDKTSINCGVHIFEKMISGMYLGEIVRLVLVELTNKNLLFEGKLPTDLGTKDKFETKHMSFIEGARSAQEVIGTIQDLLQVECSEADARVVRLVCDTISTRSANLCGAALAAIADRIRSDKDNLKTAVGVDGTVYKKHPNFRHKLEDAVTFLAPKCDLKFYISEDGSGKGAAMVTAVAQRQPPSRLSDSNGEDEDR</sequence>
<dbReference type="InterPro" id="IPR043129">
    <property type="entry name" value="ATPase_NBD"/>
</dbReference>
<keyword evidence="2" id="KW-0547">Nucleotide-binding</keyword>
<dbReference type="PANTHER" id="PTHR19443:SF84">
    <property type="entry name" value="PHOSPHOTRANSFERASE"/>
    <property type="match status" value="1"/>
</dbReference>
<organism evidence="5">
    <name type="scientific">Iconisemion striatum</name>
    <dbReference type="NCBI Taxonomy" id="60296"/>
    <lineage>
        <taxon>Eukaryota</taxon>
        <taxon>Metazoa</taxon>
        <taxon>Chordata</taxon>
        <taxon>Craniata</taxon>
        <taxon>Vertebrata</taxon>
        <taxon>Euteleostomi</taxon>
        <taxon>Actinopterygii</taxon>
        <taxon>Neopterygii</taxon>
        <taxon>Teleostei</taxon>
        <taxon>Neoteleostei</taxon>
        <taxon>Acanthomorphata</taxon>
        <taxon>Ovalentaria</taxon>
        <taxon>Atherinomorphae</taxon>
        <taxon>Cyprinodontiformes</taxon>
        <taxon>Nothobranchiidae</taxon>
        <taxon>Iconisemion</taxon>
    </lineage>
</organism>
<gene>
    <name evidence="5" type="primary">HK3</name>
</gene>
<keyword evidence="2 5" id="KW-0418">Kinase</keyword>
<dbReference type="PANTHER" id="PTHR19443">
    <property type="entry name" value="HEXOKINASE"/>
    <property type="match status" value="1"/>
</dbReference>
<protein>
    <recommendedName>
        <fullName evidence="2">Phosphotransferase</fullName>
        <ecNumber evidence="2">2.7.1.-</ecNumber>
    </recommendedName>
</protein>
<dbReference type="GO" id="GO:0008865">
    <property type="term" value="F:fructokinase activity"/>
    <property type="evidence" value="ECO:0007669"/>
    <property type="project" value="TreeGrafter"/>
</dbReference>
<evidence type="ECO:0000313" key="5">
    <source>
        <dbReference type="EMBL" id="SBP12470.1"/>
    </source>
</evidence>
<evidence type="ECO:0000259" key="4">
    <source>
        <dbReference type="Pfam" id="PF03727"/>
    </source>
</evidence>